<reference evidence="3 4" key="1">
    <citation type="submission" date="2021-07" db="EMBL/GenBank/DDBJ databases">
        <authorList>
            <person name="Palmer J.M."/>
        </authorList>
    </citation>
    <scope>NUCLEOTIDE SEQUENCE [LARGE SCALE GENOMIC DNA]</scope>
    <source>
        <strain evidence="3 4">AT_MEX2019</strain>
        <tissue evidence="3">Muscle</tissue>
    </source>
</reference>
<keyword evidence="4" id="KW-1185">Reference proteome</keyword>
<gene>
    <name evidence="3" type="ORF">ATANTOWER_025834</name>
</gene>
<evidence type="ECO:0000313" key="3">
    <source>
        <dbReference type="EMBL" id="MED6259587.1"/>
    </source>
</evidence>
<dbReference type="EMBL" id="JAHUTI010084703">
    <property type="protein sequence ID" value="MED6259587.1"/>
    <property type="molecule type" value="Genomic_DNA"/>
</dbReference>
<feature type="chain" id="PRO_5047062965" evidence="2">
    <location>
        <begin position="18"/>
        <end position="109"/>
    </location>
</feature>
<proteinExistence type="predicted"/>
<evidence type="ECO:0000256" key="2">
    <source>
        <dbReference type="SAM" id="SignalP"/>
    </source>
</evidence>
<accession>A0ABU7C9F4</accession>
<evidence type="ECO:0000256" key="1">
    <source>
        <dbReference type="SAM" id="MobiDB-lite"/>
    </source>
</evidence>
<feature type="signal peptide" evidence="2">
    <location>
        <begin position="1"/>
        <end position="17"/>
    </location>
</feature>
<feature type="non-terminal residue" evidence="3">
    <location>
        <position position="109"/>
    </location>
</feature>
<name>A0ABU7C9F4_9TELE</name>
<protein>
    <submittedName>
        <fullName evidence="3">Uncharacterized protein</fullName>
    </submittedName>
</protein>
<keyword evidence="2" id="KW-0732">Signal</keyword>
<comment type="caution">
    <text evidence="3">The sequence shown here is derived from an EMBL/GenBank/DDBJ whole genome shotgun (WGS) entry which is preliminary data.</text>
</comment>
<organism evidence="3 4">
    <name type="scientific">Ataeniobius toweri</name>
    <dbReference type="NCBI Taxonomy" id="208326"/>
    <lineage>
        <taxon>Eukaryota</taxon>
        <taxon>Metazoa</taxon>
        <taxon>Chordata</taxon>
        <taxon>Craniata</taxon>
        <taxon>Vertebrata</taxon>
        <taxon>Euteleostomi</taxon>
        <taxon>Actinopterygii</taxon>
        <taxon>Neopterygii</taxon>
        <taxon>Teleostei</taxon>
        <taxon>Neoteleostei</taxon>
        <taxon>Acanthomorphata</taxon>
        <taxon>Ovalentaria</taxon>
        <taxon>Atherinomorphae</taxon>
        <taxon>Cyprinodontiformes</taxon>
        <taxon>Goodeidae</taxon>
        <taxon>Ataeniobius</taxon>
    </lineage>
</organism>
<sequence>MLLCLFFSASLDEGSSGASVLSGQPSSSCSFDGSLKSEQSDCAPKWPEVPPVLNQNEDRRRNKYLRKDYLKYKCQSARKNSSGNEDAEEGLRNADFSTTLTVFGLKPRS</sequence>
<dbReference type="Proteomes" id="UP001345963">
    <property type="component" value="Unassembled WGS sequence"/>
</dbReference>
<evidence type="ECO:0000313" key="4">
    <source>
        <dbReference type="Proteomes" id="UP001345963"/>
    </source>
</evidence>
<feature type="region of interest" description="Disordered" evidence="1">
    <location>
        <begin position="39"/>
        <end position="60"/>
    </location>
</feature>